<keyword evidence="11" id="KW-1185">Reference proteome</keyword>
<dbReference type="PANTHER" id="PTHR16166:SF93">
    <property type="entry name" value="INTERMEMBRANE LIPID TRANSFER PROTEIN VPS13"/>
    <property type="match status" value="1"/>
</dbReference>
<dbReference type="InterPro" id="IPR009543">
    <property type="entry name" value="VPS13_VAB"/>
</dbReference>
<evidence type="ECO:0000259" key="8">
    <source>
        <dbReference type="Pfam" id="PF25036"/>
    </source>
</evidence>
<evidence type="ECO:0000256" key="1">
    <source>
        <dbReference type="ARBA" id="ARBA00006545"/>
    </source>
</evidence>
<feature type="domain" description="VPS13-like middle region" evidence="7">
    <location>
        <begin position="1085"/>
        <end position="1887"/>
    </location>
</feature>
<dbReference type="Pfam" id="PF25036">
    <property type="entry name" value="VPS13_VAB"/>
    <property type="match status" value="1"/>
</dbReference>
<dbReference type="InterPro" id="IPR056747">
    <property type="entry name" value="VPS13-like_M"/>
</dbReference>
<sequence length="3255" mass="366832">MVFESVVAEVLNRVLGNFVNNLDASQLNIGIWGGDVKLTNLEVKETALDDFDLPVKLKFGCLTRLVLKIPWSDLYRQPVIADIEGLNLIVVPNKGVVYSEEKAKKHEKEEKGKTLTRLEENRKRRRKPPDLAPDTFAEKFVATVIKNLQVTVRNIHIRYEDKYSHRNRPFVVGATLEGIDFKTTDENWNETIHKEVVKIVYKLVSLKNLAIYWNSSSELMSDLANNAAISQAMNDAIIVGNKKPSGYKYMLEPINMQAKLALNQKPETDSSNWKIPKIKLILDMDTLAIAVGKFQYQDLLLLLEAQERFRTAAQYLKYRPNLNDYKGHYRKWWHFAYNAIVEEIVRRRRNNWNWKRMKKHRESVRAYKDAWLKKQTEKNLSSKDRSIIEETEEHLDVFNLNIARQQADMEIDRRGLKRLEDQPQGWINWAKSWWSGGSDVKEKTESIALSSGDIVTKFEEALTVEEKAKLFDAIDYQENTPSTDYPKHFVENVVVANLNVLMIVIEGALTLKFSIITTKIEHRASAQAINLKSGIKKVAMDGCGQQVLFVQDDSVEWLTVLVETNPLDRDKAGYDQYIKIALAPTVMKYHAPAINTAIEALRPPESVRLNQLTAAAMARYEDVKARSLTGLAHVVDTRTKLVLDIRIAPLTIVVSENGIFSKEKRNLIADLGLLTITTTEDASSMETLIVGNQEAERRAKLFSRAYDKFSVKLTGVQLIFSDCYQSAIDAKLQPKSSFHLLQPTGMNIAFHKSSIDDLQLPKIKIMGELPDIIITISDERLLELVKLILSIPTPAPEKEISALSTAFTPAEKARIRNLATMHAIMEASEISEVEEHLKVKNKNLEKQKERKTDMQQIQLEVNLTLKQVQIVIGTPDAAFLSVQIRSLGCGLQMRTFDMVAMAYLGDLTIEQPQYKSLIPGRNTLFVVDNAHNTDQNLLQFKYVQANKESPFFATEYNSTEQAIDISFKAMIISLHQDAIISLKKYFETLQAKIAELQSQGKLVQDQGDKGDAGISTGDIPTLHEKKISRSSSQQSLARPSASESLKLSHTRRERELAQTRNDFIVKMRVNAVFDALSVYVGSTKCLDTALSINVVKVAIAMRVRTMEMEGGVKTISMEDRTGTTIHKHLLALCEEDKEMLSFSFKQYNRTMAEKKQMQPSDLDFFIKGHFAHIRFVLLFLWLERMKRFAAPFQAEAAQVAAQAQSYASEKASQAAQKIKHLMEESPLRIGLDIELAAPTILVPKSSMSLNALFIDFGKLTAINSVSAAQNERRAIIDSMQINLTDVCFGISLLSEEDIQILSTCQILKPITFSLLVYRNLSFEWYKTAPQMLVDAHLPIIEMGMTEEDYATILKTLSGNLAEGSELSSEPSPSVNPPIRRERNVTERRQECTEKAASENNGNPLSDSKAKSLVFSFKLDEIAALLYRGSSNLEDSKGEIARKATAGFAAVRMKKIKLSGSIAENGELDIAVNLEVFVMDDERSEKNKTRRLLDKKPDSTGKIHKEFVAARYQTTVLGDKIITFSSSAFFLCLYPEFLGALMNFFTIKKTPEELTREAEKVNIPNIAQNKEKVEAIPSKGTVTMNCIMNEAEIILVDDTVSPENSQALILSFNVDLKANPDSEKQVMVGGIKNLQIISTYSLESKRDQNPYQVLKRTDIDIQLKAEQKTMSENFVINIGQLYLKISPAIIRLLSTVSSNFLSAANAKEDSFTARKAVLKKYPNYWEKRKIDRNKHWWFNVVEEKQDDFEYAEDVAGTVSHEQQGTITMESLIVTLEAGVGNRTVPMVLLESSMMITVSHWSMLLAIDADVQFQISYYNETFCVWEPIVEPVEVGDNIWRSWLLKAELRTHSENELSTNGALQLPQRTINVKASELLNITITKSLILLSYHLMDSFERAAKLISPSMERTFPGSSKYLVFNGAGISIKVGNTETLTISADGQPLDATSCTFVDLNVPVDPNEKIGLTQSQTTKKAELRVIFDEIDAERYVNFRTNCLIFFHHASPDYRYDEVNIMRSESRTFELPMKSDSGKQWKVVVETKVENMRRLIYLHSTVQFVNHLDMPFEIHSMHDGRLDFCGIAETSGEPLDIALPLLYTATGELFIRPSQDDAYEMSNESVCWNKFEDKARYIVRCDLSEDMKQGLFIALIVEEVPLKAERSRNLDDNSYVVHIFSPLTLHNFLPFPLRLTSPMQKELAGGEEVSLNVIPGQNLNFEMDYRGDLYVTEMPFPVEHQDLMVITLTSNDKILNLGVHWTVVHRKLDAEIYAPYWFVNNTGRTVRFRESSEGIIEKTTKCVPCQKGGMEGQYYDAIMQEPLNEPVLLPLNAKDFLSKKKARLSLFGNYWSNEFPLDAVGNAGRISCRDENNSEQNISLQISMCQSGLTKIITFLPFYLLHNESQFPLEIREFGAQNWVLITPQACIGFWPSQKENRKYAIVRYSGTAEESILFPITESFEGFCHIDNDYLGVYVTATVCESSSIIKLESFEPGMAPAIIMNATKKPVEFSQKGARSKKILGPWESCAFAWTDVIRGRELEWKCGDATHSDDLIRNAFEDYRPSKSDSSHYYWVSFLNGRQRVYLFTDNLAVMTAAHEAYEIELPTLSVEISLQGIGISIVDNFKTEEIAYMCIASSAIIWEQFVKTRFKPFTIKQMEKVEHAYQAWLPDHSEETVIVDKLEFDFNHMKLKKQKDWIDIRRQFQIGLWMQYRQTPHQSQFHIKVNHLQIDNQLPACVFPCILSVVPPPRSVVQDSAPKSFCELSYIGRESEHSRIAQIKYLHLLVQEFSVQVDQGFVNAMLELISSQADSKPYTKEAFVKDFEMTKNQLEVIAGMTTASQQAAYYENLHISPLMIHLSFSQGGSSGGKQLRDKTLKSKEAVQLPVQSEFINVFLKSIGVTVTEIQDVVFKLAFFERKYAFYTTSQLQSEITGHYTSQIIKQLYVLVLGLDILGNPFGLVRDLSSGVQDFFYQPFQGAVQGPEEFAEGVALGVKGLVGATVGGGAGAVSRIAGTLGKGVAALTLDEEYQRKRQQMMNRRPKTFGEGVVRGAKGVGQGFYDGIAGVVAKPLAGARAGGAGGFAKGLSLGLVGVVTRPLSGAVDFASSTLDAVRSATVGTDEMKPLRPLRVIFSDNIVRPYSQKTAIGAQIFREADNGSVADSDYFLAHAPVSEKSLFIITDRRVMNVKKSDMVGSWNIEWQILYTEMNRPTLSGKTIIIDLRKKQKGFLGLSTLGGRVVELTEQASAAEIYNKLLVAYEIEVGAG</sequence>
<dbReference type="PANTHER" id="PTHR16166">
    <property type="entry name" value="VACUOLAR PROTEIN SORTING-ASSOCIATED PROTEIN VPS13"/>
    <property type="match status" value="1"/>
</dbReference>
<feature type="coiled-coil region" evidence="4">
    <location>
        <begin position="827"/>
        <end position="857"/>
    </location>
</feature>
<dbReference type="STRING" id="6277.A0A498S6B9"/>
<feature type="domain" description="Intermembrane lipid transfer protein VPS13-like C-terminal" evidence="9">
    <location>
        <begin position="3115"/>
        <end position="3222"/>
    </location>
</feature>
<dbReference type="InterPro" id="IPR026847">
    <property type="entry name" value="VPS13"/>
</dbReference>
<evidence type="ECO:0000313" key="11">
    <source>
        <dbReference type="Proteomes" id="UP000276991"/>
    </source>
</evidence>
<feature type="domain" description="Chorein N-terminal" evidence="6">
    <location>
        <begin position="2"/>
        <end position="849"/>
    </location>
</feature>
<evidence type="ECO:0000256" key="5">
    <source>
        <dbReference type="SAM" id="MobiDB-lite"/>
    </source>
</evidence>
<reference evidence="10 11" key="1">
    <citation type="submission" date="2018-08" db="EMBL/GenBank/DDBJ databases">
        <authorList>
            <person name="Laetsch R D."/>
            <person name="Stevens L."/>
            <person name="Kumar S."/>
            <person name="Blaxter L. M."/>
        </authorList>
    </citation>
    <scope>NUCLEOTIDE SEQUENCE [LARGE SCALE GENOMIC DNA]</scope>
</reference>
<evidence type="ECO:0000313" key="10">
    <source>
        <dbReference type="EMBL" id="VBB27460.1"/>
    </source>
</evidence>
<feature type="region of interest" description="Disordered" evidence="5">
    <location>
        <begin position="102"/>
        <end position="131"/>
    </location>
</feature>
<name>A0A498S6B9_ACAVI</name>
<feature type="compositionally biased region" description="Low complexity" evidence="5">
    <location>
        <begin position="1363"/>
        <end position="1372"/>
    </location>
</feature>
<dbReference type="Pfam" id="PF12624">
    <property type="entry name" value="VPS13_N"/>
    <property type="match status" value="1"/>
</dbReference>
<evidence type="ECO:0000259" key="7">
    <source>
        <dbReference type="Pfam" id="PF25033"/>
    </source>
</evidence>
<dbReference type="OrthoDB" id="428159at2759"/>
<dbReference type="EMBL" id="UPTC01000233">
    <property type="protein sequence ID" value="VBB27460.1"/>
    <property type="molecule type" value="Genomic_DNA"/>
</dbReference>
<keyword evidence="2" id="KW-0813">Transport</keyword>
<feature type="coiled-coil region" evidence="4">
    <location>
        <begin position="388"/>
        <end position="422"/>
    </location>
</feature>
<dbReference type="Pfam" id="PF25037">
    <property type="entry name" value="VPS13_C"/>
    <property type="match status" value="1"/>
</dbReference>
<protein>
    <submittedName>
        <fullName evidence="10">Uncharacterized protein</fullName>
    </submittedName>
</protein>
<dbReference type="GO" id="GO:0045053">
    <property type="term" value="P:protein retention in Golgi apparatus"/>
    <property type="evidence" value="ECO:0007669"/>
    <property type="project" value="TreeGrafter"/>
</dbReference>
<feature type="compositionally biased region" description="Basic and acidic residues" evidence="5">
    <location>
        <begin position="1378"/>
        <end position="1396"/>
    </location>
</feature>
<organism evidence="10 11">
    <name type="scientific">Acanthocheilonema viteae</name>
    <name type="common">Filarial nematode worm</name>
    <name type="synonym">Dipetalonema viteae</name>
    <dbReference type="NCBI Taxonomy" id="6277"/>
    <lineage>
        <taxon>Eukaryota</taxon>
        <taxon>Metazoa</taxon>
        <taxon>Ecdysozoa</taxon>
        <taxon>Nematoda</taxon>
        <taxon>Chromadorea</taxon>
        <taxon>Rhabditida</taxon>
        <taxon>Spirurina</taxon>
        <taxon>Spiruromorpha</taxon>
        <taxon>Filarioidea</taxon>
        <taxon>Onchocercidae</taxon>
        <taxon>Acanthocheilonema</taxon>
    </lineage>
</organism>
<evidence type="ECO:0000256" key="2">
    <source>
        <dbReference type="ARBA" id="ARBA00022448"/>
    </source>
</evidence>
<feature type="region of interest" description="Disordered" evidence="5">
    <location>
        <begin position="1363"/>
        <end position="1404"/>
    </location>
</feature>
<feature type="domain" description="Vacuolar protein sorting-associated protein 13 VPS13 adaptor binding" evidence="8">
    <location>
        <begin position="2018"/>
        <end position="2511"/>
    </location>
</feature>
<proteinExistence type="inferred from homology"/>
<evidence type="ECO:0000256" key="3">
    <source>
        <dbReference type="ARBA" id="ARBA00023055"/>
    </source>
</evidence>
<evidence type="ECO:0000259" key="9">
    <source>
        <dbReference type="Pfam" id="PF25037"/>
    </source>
</evidence>
<keyword evidence="3" id="KW-0445">Lipid transport</keyword>
<dbReference type="InterPro" id="IPR056748">
    <property type="entry name" value="VPS13-like_C"/>
</dbReference>
<accession>A0A498S6B9</accession>
<feature type="compositionally biased region" description="Basic and acidic residues" evidence="5">
    <location>
        <begin position="102"/>
        <end position="122"/>
    </location>
</feature>
<dbReference type="InterPro" id="IPR026854">
    <property type="entry name" value="VPS13_N"/>
</dbReference>
<gene>
    <name evidence="10" type="ORF">NAV_LOCUS2290</name>
</gene>
<keyword evidence="4" id="KW-0175">Coiled coil</keyword>
<evidence type="ECO:0000259" key="6">
    <source>
        <dbReference type="Pfam" id="PF12624"/>
    </source>
</evidence>
<dbReference type="GO" id="GO:0006869">
    <property type="term" value="P:lipid transport"/>
    <property type="evidence" value="ECO:0007669"/>
    <property type="project" value="UniProtKB-KW"/>
</dbReference>
<feature type="region of interest" description="Disordered" evidence="5">
    <location>
        <begin position="1004"/>
        <end position="1052"/>
    </location>
</feature>
<dbReference type="GO" id="GO:0006623">
    <property type="term" value="P:protein targeting to vacuole"/>
    <property type="evidence" value="ECO:0007669"/>
    <property type="project" value="TreeGrafter"/>
</dbReference>
<dbReference type="Pfam" id="PF25033">
    <property type="entry name" value="VPS13_M"/>
    <property type="match status" value="1"/>
</dbReference>
<evidence type="ECO:0000256" key="4">
    <source>
        <dbReference type="SAM" id="Coils"/>
    </source>
</evidence>
<dbReference type="Proteomes" id="UP000276991">
    <property type="component" value="Unassembled WGS sequence"/>
</dbReference>
<comment type="similarity">
    <text evidence="1">Belongs to the VPS13 family.</text>
</comment>
<feature type="compositionally biased region" description="Polar residues" evidence="5">
    <location>
        <begin position="1029"/>
        <end position="1047"/>
    </location>
</feature>